<comment type="caution">
    <text evidence="2">The sequence shown here is derived from an EMBL/GenBank/DDBJ whole genome shotgun (WGS) entry which is preliminary data.</text>
</comment>
<dbReference type="AlphaFoldDB" id="A0A6V7WTV6"/>
<sequence length="113" mass="12945">MDGDSPAYRFLGRNINSKIDIINFSPAKKITQNNPLGEIDEEKKRRVKEKHFENNDLVWVRDHSGSGNWREGKVIGKNGDYIYQVKLENGKTSNAHTDQLRVRKSGLRNSASF</sequence>
<dbReference type="OrthoDB" id="8056910at2759"/>
<evidence type="ECO:0000313" key="3">
    <source>
        <dbReference type="Proteomes" id="UP000580250"/>
    </source>
</evidence>
<protein>
    <submittedName>
        <fullName evidence="2">Uncharacterized protein</fullName>
    </submittedName>
</protein>
<name>A0A6V7WTV6_MELEN</name>
<feature type="region of interest" description="Disordered" evidence="1">
    <location>
        <begin position="94"/>
        <end position="113"/>
    </location>
</feature>
<accession>A0A6V7WTV6</accession>
<dbReference type="EMBL" id="CAJEWN010000806">
    <property type="protein sequence ID" value="CAD2190433.1"/>
    <property type="molecule type" value="Genomic_DNA"/>
</dbReference>
<evidence type="ECO:0000256" key="1">
    <source>
        <dbReference type="SAM" id="MobiDB-lite"/>
    </source>
</evidence>
<evidence type="ECO:0000313" key="2">
    <source>
        <dbReference type="EMBL" id="CAD2190433.1"/>
    </source>
</evidence>
<organism evidence="2 3">
    <name type="scientific">Meloidogyne enterolobii</name>
    <name type="common">Root-knot nematode worm</name>
    <name type="synonym">Meloidogyne mayaguensis</name>
    <dbReference type="NCBI Taxonomy" id="390850"/>
    <lineage>
        <taxon>Eukaryota</taxon>
        <taxon>Metazoa</taxon>
        <taxon>Ecdysozoa</taxon>
        <taxon>Nematoda</taxon>
        <taxon>Chromadorea</taxon>
        <taxon>Rhabditida</taxon>
        <taxon>Tylenchina</taxon>
        <taxon>Tylenchomorpha</taxon>
        <taxon>Tylenchoidea</taxon>
        <taxon>Meloidogynidae</taxon>
        <taxon>Meloidogyninae</taxon>
        <taxon>Meloidogyne</taxon>
    </lineage>
</organism>
<proteinExistence type="predicted"/>
<gene>
    <name evidence="2" type="ORF">MENT_LOCUS43221</name>
</gene>
<reference evidence="2 3" key="1">
    <citation type="submission" date="2020-08" db="EMBL/GenBank/DDBJ databases">
        <authorList>
            <person name="Koutsovoulos G."/>
            <person name="Danchin GJ E."/>
        </authorList>
    </citation>
    <scope>NUCLEOTIDE SEQUENCE [LARGE SCALE GENOMIC DNA]</scope>
</reference>
<dbReference type="Proteomes" id="UP000580250">
    <property type="component" value="Unassembled WGS sequence"/>
</dbReference>